<keyword evidence="2" id="KW-1185">Reference proteome</keyword>
<sequence>MIINEDVKLIHGDCLEVMKSIPYSSVDLILCDLPYGTTRNKWDSVIELQSMWAEYKRISRGAIVLTAQAPFDKILGASNIGMFRYEWIWQKTKATGHLNAKIQPMKNHENVLVFTSHYQCTTHRDW</sequence>
<evidence type="ECO:0008006" key="3">
    <source>
        <dbReference type="Google" id="ProtNLM"/>
    </source>
</evidence>
<evidence type="ECO:0000313" key="1">
    <source>
        <dbReference type="EMBL" id="AYR02271.1"/>
    </source>
</evidence>
<dbReference type="GeneID" id="64469981"/>
<accession>A0A3G3M762</accession>
<organism evidence="1 2">
    <name type="scientific">Escherichia phage C1</name>
    <dbReference type="NCBI Taxonomy" id="2340716"/>
    <lineage>
        <taxon>Viruses</taxon>
        <taxon>Duplodnaviria</taxon>
        <taxon>Heunggongvirae</taxon>
        <taxon>Uroviricota</taxon>
        <taxon>Caudoviricetes</taxon>
        <taxon>Deseoctovirus</taxon>
        <taxon>Deseoctovirus C1</taxon>
    </lineage>
</organism>
<protein>
    <recommendedName>
        <fullName evidence="3">DNA methylase</fullName>
    </recommendedName>
</protein>
<name>A0A3G3M762_9CAUD</name>
<dbReference type="Proteomes" id="UP000273371">
    <property type="component" value="Segment"/>
</dbReference>
<proteinExistence type="predicted"/>
<evidence type="ECO:0000313" key="2">
    <source>
        <dbReference type="Proteomes" id="UP000273371"/>
    </source>
</evidence>
<dbReference type="EMBL" id="MH717097">
    <property type="protein sequence ID" value="AYR02271.1"/>
    <property type="molecule type" value="Genomic_DNA"/>
</dbReference>
<dbReference type="Gene3D" id="3.40.50.150">
    <property type="entry name" value="Vaccinia Virus protein VP39"/>
    <property type="match status" value="1"/>
</dbReference>
<dbReference type="RefSeq" id="YP_010054298.1">
    <property type="nucleotide sequence ID" value="NC_054651.1"/>
</dbReference>
<dbReference type="InterPro" id="IPR029063">
    <property type="entry name" value="SAM-dependent_MTases_sf"/>
</dbReference>
<dbReference type="KEGG" id="vg:64469981"/>
<reference evidence="1 2" key="1">
    <citation type="submission" date="2018-08" db="EMBL/GenBank/DDBJ databases">
        <title>Distribution characteristics of Escherichia coli phages in piglets intestinal isolated from Jiangsu and Anhui province.</title>
        <authorList>
            <person name="Lin Y."/>
            <person name="Zhou B."/>
            <person name="Luo J."/>
            <person name="Hua J."/>
            <person name="Zhang M."/>
        </authorList>
    </citation>
    <scope>NUCLEOTIDE SEQUENCE [LARGE SCALE GENOMIC DNA]</scope>
</reference>
<dbReference type="SUPFAM" id="SSF53335">
    <property type="entry name" value="S-adenosyl-L-methionine-dependent methyltransferases"/>
    <property type="match status" value="1"/>
</dbReference>